<sequence length="213" mass="24568">MGRNAIDMTGMIFGKVKVINRFSEYAETPVKWLCICDCGKEFITTGQRLRRGSTNSCGCSSGELIGKANRTHGMSNTRRYKTWSHMIERCTCKTHKQYEDYGGRGITVCEEWKTFENFYKWTTENGYDDKLSIDRINVDKGYEPTNCRWANRYIQANNTRRTIMVTIKGVTKSLSAWSEETGINKGTLDGRYRKGLRGLELIKPINMNYSRTK</sequence>
<keyword evidence="2" id="KW-1185">Reference proteome</keyword>
<dbReference type="Proteomes" id="UP001242313">
    <property type="component" value="Unassembled WGS sequence"/>
</dbReference>
<evidence type="ECO:0008006" key="3">
    <source>
        <dbReference type="Google" id="ProtNLM"/>
    </source>
</evidence>
<organism evidence="1 2">
    <name type="scientific">Mesobacillus stamsii</name>
    <dbReference type="NCBI Taxonomy" id="225347"/>
    <lineage>
        <taxon>Bacteria</taxon>
        <taxon>Bacillati</taxon>
        <taxon>Bacillota</taxon>
        <taxon>Bacilli</taxon>
        <taxon>Bacillales</taxon>
        <taxon>Bacillaceae</taxon>
        <taxon>Mesobacillus</taxon>
    </lineage>
</organism>
<evidence type="ECO:0000313" key="1">
    <source>
        <dbReference type="EMBL" id="MDQ0414221.1"/>
    </source>
</evidence>
<protein>
    <recommendedName>
        <fullName evidence="3">AP2 domain-containing protein</fullName>
    </recommendedName>
</protein>
<comment type="caution">
    <text evidence="1">The sequence shown here is derived from an EMBL/GenBank/DDBJ whole genome shotgun (WGS) entry which is preliminary data.</text>
</comment>
<dbReference type="RefSeq" id="WP_307192004.1">
    <property type="nucleotide sequence ID" value="NZ_JAUSUN010000013.1"/>
</dbReference>
<reference evidence="1 2" key="1">
    <citation type="submission" date="2023-07" db="EMBL/GenBank/DDBJ databases">
        <title>Genomic Encyclopedia of Type Strains, Phase IV (KMG-IV): sequencing the most valuable type-strain genomes for metagenomic binning, comparative biology and taxonomic classification.</title>
        <authorList>
            <person name="Goeker M."/>
        </authorList>
    </citation>
    <scope>NUCLEOTIDE SEQUENCE [LARGE SCALE GENOMIC DNA]</scope>
    <source>
        <strain evidence="1 2">DSM 19598</strain>
    </source>
</reference>
<name>A0ABU0FXE4_9BACI</name>
<dbReference type="EMBL" id="JAUSUN010000013">
    <property type="protein sequence ID" value="MDQ0414221.1"/>
    <property type="molecule type" value="Genomic_DNA"/>
</dbReference>
<proteinExistence type="predicted"/>
<accession>A0ABU0FXE4</accession>
<evidence type="ECO:0000313" key="2">
    <source>
        <dbReference type="Proteomes" id="UP001242313"/>
    </source>
</evidence>
<gene>
    <name evidence="1" type="ORF">J2S25_002428</name>
</gene>